<evidence type="ECO:0000259" key="1">
    <source>
        <dbReference type="PROSITE" id="PS50181"/>
    </source>
</evidence>
<evidence type="ECO:0000313" key="2">
    <source>
        <dbReference type="EMBL" id="RLN33872.1"/>
    </source>
</evidence>
<dbReference type="OrthoDB" id="674561at2759"/>
<accession>A0A3L6T6R5</accession>
<dbReference type="SMART" id="SM00256">
    <property type="entry name" value="FBOX"/>
    <property type="match status" value="1"/>
</dbReference>
<keyword evidence="3" id="KW-1185">Reference proteome</keyword>
<dbReference type="PROSITE" id="PS50181">
    <property type="entry name" value="FBOX"/>
    <property type="match status" value="1"/>
</dbReference>
<sequence>MGSHDHDALPDAVLELVLLRLDSPLWLLRASLTCRHWRRIIASDAFLARHGAPPVIAGSYYNQGGSARPSFELSLSFAAAALDCRHFTLDFVPGGDGKSSWTVIPSLTPPPSPSVSYWSATAVLLDGGGGGGSYSEESGGIVGMCNFRVLFLVEDDGNDIRACMFTSGSSSWREMSIVTPRAPHLVGVAAGQRY</sequence>
<dbReference type="SUPFAM" id="SSF81383">
    <property type="entry name" value="F-box domain"/>
    <property type="match status" value="1"/>
</dbReference>
<dbReference type="Gene3D" id="1.20.1280.50">
    <property type="match status" value="1"/>
</dbReference>
<dbReference type="InterPro" id="IPR036047">
    <property type="entry name" value="F-box-like_dom_sf"/>
</dbReference>
<gene>
    <name evidence="2" type="ORF">C2845_PM03G21790</name>
</gene>
<dbReference type="EMBL" id="PQIB02000002">
    <property type="protein sequence ID" value="RLN33872.1"/>
    <property type="molecule type" value="Genomic_DNA"/>
</dbReference>
<dbReference type="Pfam" id="PF12937">
    <property type="entry name" value="F-box-like"/>
    <property type="match status" value="1"/>
</dbReference>
<protein>
    <recommendedName>
        <fullName evidence="1">F-box domain-containing protein</fullName>
    </recommendedName>
</protein>
<organism evidence="2 3">
    <name type="scientific">Panicum miliaceum</name>
    <name type="common">Proso millet</name>
    <name type="synonym">Broomcorn millet</name>
    <dbReference type="NCBI Taxonomy" id="4540"/>
    <lineage>
        <taxon>Eukaryota</taxon>
        <taxon>Viridiplantae</taxon>
        <taxon>Streptophyta</taxon>
        <taxon>Embryophyta</taxon>
        <taxon>Tracheophyta</taxon>
        <taxon>Spermatophyta</taxon>
        <taxon>Magnoliopsida</taxon>
        <taxon>Liliopsida</taxon>
        <taxon>Poales</taxon>
        <taxon>Poaceae</taxon>
        <taxon>PACMAD clade</taxon>
        <taxon>Panicoideae</taxon>
        <taxon>Panicodae</taxon>
        <taxon>Paniceae</taxon>
        <taxon>Panicinae</taxon>
        <taxon>Panicum</taxon>
        <taxon>Panicum sect. Panicum</taxon>
    </lineage>
</organism>
<comment type="caution">
    <text evidence="2">The sequence shown here is derived from an EMBL/GenBank/DDBJ whole genome shotgun (WGS) entry which is preliminary data.</text>
</comment>
<dbReference type="InterPro" id="IPR001810">
    <property type="entry name" value="F-box_dom"/>
</dbReference>
<name>A0A3L6T6R5_PANMI</name>
<dbReference type="Proteomes" id="UP000275267">
    <property type="component" value="Unassembled WGS sequence"/>
</dbReference>
<dbReference type="PANTHER" id="PTHR33207">
    <property type="entry name" value="F-BOX DOMAIN CONTAINING PROTEIN-RELATED"/>
    <property type="match status" value="1"/>
</dbReference>
<evidence type="ECO:0000313" key="3">
    <source>
        <dbReference type="Proteomes" id="UP000275267"/>
    </source>
</evidence>
<dbReference type="AlphaFoldDB" id="A0A3L6T6R5"/>
<proteinExistence type="predicted"/>
<feature type="domain" description="F-box" evidence="1">
    <location>
        <begin position="3"/>
        <end position="50"/>
    </location>
</feature>
<reference evidence="3" key="1">
    <citation type="journal article" date="2019" name="Nat. Commun.">
        <title>The genome of broomcorn millet.</title>
        <authorList>
            <person name="Zou C."/>
            <person name="Miki D."/>
            <person name="Li D."/>
            <person name="Tang Q."/>
            <person name="Xiao L."/>
            <person name="Rajput S."/>
            <person name="Deng P."/>
            <person name="Jia W."/>
            <person name="Huang R."/>
            <person name="Zhang M."/>
            <person name="Sun Y."/>
            <person name="Hu J."/>
            <person name="Fu X."/>
            <person name="Schnable P.S."/>
            <person name="Li F."/>
            <person name="Zhang H."/>
            <person name="Feng B."/>
            <person name="Zhu X."/>
            <person name="Liu R."/>
            <person name="Schnable J.C."/>
            <person name="Zhu J.-K."/>
            <person name="Zhang H."/>
        </authorList>
    </citation>
    <scope>NUCLEOTIDE SEQUENCE [LARGE SCALE GENOMIC DNA]</scope>
</reference>